<dbReference type="FunCoup" id="G4TW49">
    <property type="interactions" value="278"/>
</dbReference>
<dbReference type="PIRSF" id="PIRSF000548">
    <property type="entry name" value="PK_regulatory"/>
    <property type="match status" value="1"/>
</dbReference>
<accession>G4TW49</accession>
<evidence type="ECO:0000256" key="1">
    <source>
        <dbReference type="ARBA" id="ARBA00005753"/>
    </source>
</evidence>
<dbReference type="EMBL" id="CAFZ01000468">
    <property type="protein sequence ID" value="CCA75542.1"/>
    <property type="molecule type" value="Genomic_DNA"/>
</dbReference>
<feature type="region of interest" description="Disordered" evidence="10">
    <location>
        <begin position="144"/>
        <end position="172"/>
    </location>
</feature>
<dbReference type="PANTHER" id="PTHR11635">
    <property type="entry name" value="CAMP-DEPENDENT PROTEIN KINASE REGULATORY CHAIN"/>
    <property type="match status" value="1"/>
</dbReference>
<keyword evidence="4 8" id="KW-0116">cAMP-binding</keyword>
<keyword evidence="5" id="KW-0677">Repeat</keyword>
<dbReference type="Pfam" id="PF02197">
    <property type="entry name" value="RIIa"/>
    <property type="match status" value="1"/>
</dbReference>
<evidence type="ECO:0000256" key="10">
    <source>
        <dbReference type="SAM" id="MobiDB-lite"/>
    </source>
</evidence>
<evidence type="ECO:0000313" key="12">
    <source>
        <dbReference type="EMBL" id="CCA75542.1"/>
    </source>
</evidence>
<dbReference type="SUPFAM" id="SSF51206">
    <property type="entry name" value="cAMP-binding domain-like"/>
    <property type="match status" value="2"/>
</dbReference>
<dbReference type="SMART" id="SM00100">
    <property type="entry name" value="cNMP"/>
    <property type="match status" value="2"/>
</dbReference>
<dbReference type="Proteomes" id="UP000007148">
    <property type="component" value="Unassembled WGS sequence"/>
</dbReference>
<reference evidence="12 13" key="1">
    <citation type="journal article" date="2011" name="PLoS Pathog.">
        <title>Endophytic Life Strategies Decoded by Genome and Transcriptome Analyses of the Mutualistic Root Symbiont Piriformospora indica.</title>
        <authorList>
            <person name="Zuccaro A."/>
            <person name="Lahrmann U."/>
            <person name="Guldener U."/>
            <person name="Langen G."/>
            <person name="Pfiffi S."/>
            <person name="Biedenkopf D."/>
            <person name="Wong P."/>
            <person name="Samans B."/>
            <person name="Grimm C."/>
            <person name="Basiewicz M."/>
            <person name="Murat C."/>
            <person name="Martin F."/>
            <person name="Kogel K.H."/>
        </authorList>
    </citation>
    <scope>NUCLEOTIDE SEQUENCE [LARGE SCALE GENOMIC DNA]</scope>
    <source>
        <strain evidence="12 13">DSM 11827</strain>
    </source>
</reference>
<feature type="domain" description="Cyclic nucleotide-binding" evidence="11">
    <location>
        <begin position="218"/>
        <end position="359"/>
    </location>
</feature>
<keyword evidence="6 8" id="KW-0547">Nucleotide-binding</keyword>
<evidence type="ECO:0000256" key="4">
    <source>
        <dbReference type="ARBA" id="ARBA00022566"/>
    </source>
</evidence>
<protein>
    <recommendedName>
        <fullName evidence="2 8">cAMP-dependent protein kinase regulatory subunit</fullName>
    </recommendedName>
</protein>
<dbReference type="GO" id="GO:0033554">
    <property type="term" value="P:cellular response to stress"/>
    <property type="evidence" value="ECO:0007669"/>
    <property type="project" value="UniProtKB-ARBA"/>
</dbReference>
<dbReference type="GO" id="GO:0005634">
    <property type="term" value="C:nucleus"/>
    <property type="evidence" value="ECO:0007669"/>
    <property type="project" value="TreeGrafter"/>
</dbReference>
<comment type="similarity">
    <text evidence="1 8">Belongs to the cAMP-dependent kinase regulatory chain family.</text>
</comment>
<dbReference type="SMART" id="SM00394">
    <property type="entry name" value="RIIa"/>
    <property type="match status" value="1"/>
</dbReference>
<evidence type="ECO:0000256" key="6">
    <source>
        <dbReference type="ARBA" id="ARBA00022741"/>
    </source>
</evidence>
<comment type="caution">
    <text evidence="12">The sequence shown here is derived from an EMBL/GenBank/DDBJ whole genome shotgun (WGS) entry which is preliminary data.</text>
</comment>
<dbReference type="GO" id="GO:0005829">
    <property type="term" value="C:cytosol"/>
    <property type="evidence" value="ECO:0007669"/>
    <property type="project" value="TreeGrafter"/>
</dbReference>
<evidence type="ECO:0000256" key="9">
    <source>
        <dbReference type="PIRSR" id="PIRSR000548-1"/>
    </source>
</evidence>
<evidence type="ECO:0000256" key="8">
    <source>
        <dbReference type="PIRNR" id="PIRNR000548"/>
    </source>
</evidence>
<evidence type="ECO:0000256" key="2">
    <source>
        <dbReference type="ARBA" id="ARBA00020355"/>
    </source>
</evidence>
<dbReference type="InterPro" id="IPR018490">
    <property type="entry name" value="cNMP-bd_dom_sf"/>
</dbReference>
<evidence type="ECO:0000259" key="11">
    <source>
        <dbReference type="PROSITE" id="PS50042"/>
    </source>
</evidence>
<dbReference type="GO" id="GO:0004862">
    <property type="term" value="F:cAMP-dependent protein kinase inhibitor activity"/>
    <property type="evidence" value="ECO:0007669"/>
    <property type="project" value="TreeGrafter"/>
</dbReference>
<dbReference type="InterPro" id="IPR003117">
    <property type="entry name" value="cAMP_dep_PK_reg_su_I/II_a/b"/>
</dbReference>
<dbReference type="PANTHER" id="PTHR11635:SF152">
    <property type="entry name" value="CAMP-DEPENDENT PROTEIN KINASE TYPE I REGULATORY SUBUNIT-RELATED"/>
    <property type="match status" value="1"/>
</dbReference>
<dbReference type="GO" id="GO:0005952">
    <property type="term" value="C:cAMP-dependent protein kinase complex"/>
    <property type="evidence" value="ECO:0007669"/>
    <property type="project" value="InterPro"/>
</dbReference>
<dbReference type="AlphaFoldDB" id="G4TW49"/>
<keyword evidence="7 8" id="KW-0114">cAMP</keyword>
<dbReference type="FunFam" id="2.60.120.10:FF:000006">
    <property type="entry name" value="cAMP-dependent protein kinase type I-alpha regulatory subunit"/>
    <property type="match status" value="1"/>
</dbReference>
<gene>
    <name evidence="12" type="ORF">PIIN_09532</name>
</gene>
<dbReference type="InterPro" id="IPR012198">
    <property type="entry name" value="cAMP_dep_PK_reg_su"/>
</dbReference>
<keyword evidence="12" id="KW-0418">Kinase</keyword>
<dbReference type="PROSITE" id="PS00889">
    <property type="entry name" value="CNMP_BINDING_2"/>
    <property type="match status" value="2"/>
</dbReference>
<dbReference type="PRINTS" id="PR00103">
    <property type="entry name" value="CAMPKINASE"/>
</dbReference>
<feature type="compositionally biased region" description="Polar residues" evidence="10">
    <location>
        <begin position="105"/>
        <end position="122"/>
    </location>
</feature>
<keyword evidence="12" id="KW-0808">Transferase</keyword>
<evidence type="ECO:0000256" key="5">
    <source>
        <dbReference type="ARBA" id="ARBA00022737"/>
    </source>
</evidence>
<name>G4TW49_SERID</name>
<dbReference type="HOGENOM" id="CLU_018310_0_1_1"/>
<dbReference type="InterPro" id="IPR000595">
    <property type="entry name" value="cNMP-bd_dom"/>
</dbReference>
<dbReference type="GO" id="GO:0030552">
    <property type="term" value="F:cAMP binding"/>
    <property type="evidence" value="ECO:0007669"/>
    <property type="project" value="UniProtKB-KW"/>
</dbReference>
<dbReference type="STRING" id="1109443.G4TW49"/>
<dbReference type="Pfam" id="PF00027">
    <property type="entry name" value="cNMP_binding"/>
    <property type="match status" value="3"/>
</dbReference>
<comment type="subunit">
    <text evidence="8">Tetramer, composed of 2 regulatory (R) and 2 catalytic (C) subunits. In the presence of cAMP it dissociates into 2 active monomeric C subunits and an R dimer.</text>
</comment>
<feature type="binding site" evidence="9">
    <location>
        <position position="309"/>
    </location>
    <ligand>
        <name>3',5'-cyclic AMP</name>
        <dbReference type="ChEBI" id="CHEBI:58165"/>
        <label>1</label>
    </ligand>
</feature>
<dbReference type="InterPro" id="IPR018488">
    <property type="entry name" value="cNMP-bd_CS"/>
</dbReference>
<organism evidence="12 13">
    <name type="scientific">Serendipita indica (strain DSM 11827)</name>
    <name type="common">Root endophyte fungus</name>
    <name type="synonym">Piriformospora indica</name>
    <dbReference type="NCBI Taxonomy" id="1109443"/>
    <lineage>
        <taxon>Eukaryota</taxon>
        <taxon>Fungi</taxon>
        <taxon>Dikarya</taxon>
        <taxon>Basidiomycota</taxon>
        <taxon>Agaricomycotina</taxon>
        <taxon>Agaricomycetes</taxon>
        <taxon>Sebacinales</taxon>
        <taxon>Serendipitaceae</taxon>
        <taxon>Serendipita</taxon>
    </lineage>
</organism>
<dbReference type="PROSITE" id="PS50042">
    <property type="entry name" value="CNMP_BINDING_3"/>
    <property type="match status" value="2"/>
</dbReference>
<dbReference type="Gene3D" id="2.60.120.10">
    <property type="entry name" value="Jelly Rolls"/>
    <property type="match status" value="2"/>
</dbReference>
<feature type="binding site" evidence="9">
    <location>
        <position position="432"/>
    </location>
    <ligand>
        <name>3',5'-cyclic AMP</name>
        <dbReference type="ChEBI" id="CHEBI:58165"/>
        <label>2</label>
    </ligand>
</feature>
<dbReference type="CDD" id="cd00038">
    <property type="entry name" value="CAP_ED"/>
    <property type="match status" value="2"/>
</dbReference>
<dbReference type="eggNOG" id="KOG1113">
    <property type="taxonomic scope" value="Eukaryota"/>
</dbReference>
<dbReference type="Gene3D" id="1.20.890.10">
    <property type="entry name" value="cAMP-dependent protein kinase regulatory subunit, dimerization-anchoring domain"/>
    <property type="match status" value="1"/>
</dbReference>
<sequence>MSTFEHLVADLTRDVLRAQPRDVLQFCASWFNSRLEEQRTRMRDILSSTSHPNIDVNLFEDVAPHASGPPTSAQSPLTANAAPRPSLVLMDGTPVLTNPFGPQSQLHTYAPNQHPPTTNSGISKRPFGSVPFVTIREDEALSPHAFTNPFESSPFENKSNEAPPPSDSLLPPGLLGRRVSVSAESIIPNSHSDTPLPFHPKSTEQIARIKAAIKENFIFRDLEEKQLQSILGAMEETHVADGEVVIRQGDHGDYFYVVESGRLEVYITSETLPLHVSPEQAKQKGGLAGYHPIFGKKVAENGPGSSFGELALMYGHPRAATVLAVEPSTLWRLDRMSFRTIILKAAHKRRTMYEEFLSTVPLLSSLSPEERSKIADALMSWTVEDGDAVIEEGQVGDMFYFVEEGEAIVTKKQEDGSEKTVNTYKKGDYFGELALLRLEPRAATVRAVVREGSNEPKLKVAALGVAAFTRLLGPIRDIMERNAGEAYGGRYN</sequence>
<evidence type="ECO:0000313" key="13">
    <source>
        <dbReference type="Proteomes" id="UP000007148"/>
    </source>
</evidence>
<dbReference type="OMA" id="SQTRCVG"/>
<feature type="binding site" evidence="9">
    <location>
        <position position="318"/>
    </location>
    <ligand>
        <name>3',5'-cyclic AMP</name>
        <dbReference type="ChEBI" id="CHEBI:58165"/>
        <label>1</label>
    </ligand>
</feature>
<evidence type="ECO:0000256" key="7">
    <source>
        <dbReference type="ARBA" id="ARBA00023149"/>
    </source>
</evidence>
<dbReference type="GO" id="GO:0016301">
    <property type="term" value="F:kinase activity"/>
    <property type="evidence" value="ECO:0007669"/>
    <property type="project" value="UniProtKB-KW"/>
</dbReference>
<dbReference type="PROSITE" id="PS00888">
    <property type="entry name" value="CNMP_BINDING_1"/>
    <property type="match status" value="2"/>
</dbReference>
<dbReference type="GO" id="GO:0034236">
    <property type="term" value="F:protein kinase A catalytic subunit binding"/>
    <property type="evidence" value="ECO:0007669"/>
    <property type="project" value="TreeGrafter"/>
</dbReference>
<proteinExistence type="inferred from homology"/>
<dbReference type="FunFam" id="2.60.120.10:FF:000039">
    <property type="entry name" value="cAMP-dependent protein kinase regulatory subunit"/>
    <property type="match status" value="1"/>
</dbReference>
<keyword evidence="13" id="KW-1185">Reference proteome</keyword>
<dbReference type="OrthoDB" id="417078at2759"/>
<dbReference type="InterPro" id="IPR050503">
    <property type="entry name" value="cAMP-dep_PK_reg_su-like"/>
</dbReference>
<dbReference type="InParanoid" id="G4TW49"/>
<keyword evidence="3" id="KW-0597">Phosphoprotein</keyword>
<feature type="domain" description="Cyclic nucleotide-binding" evidence="11">
    <location>
        <begin position="362"/>
        <end position="482"/>
    </location>
</feature>
<feature type="binding site" evidence="9">
    <location>
        <position position="441"/>
    </location>
    <ligand>
        <name>3',5'-cyclic AMP</name>
        <dbReference type="ChEBI" id="CHEBI:58165"/>
        <label>2</label>
    </ligand>
</feature>
<dbReference type="CDD" id="cd12098">
    <property type="entry name" value="DD_R_ScPKA-like"/>
    <property type="match status" value="1"/>
</dbReference>
<dbReference type="InterPro" id="IPR014710">
    <property type="entry name" value="RmlC-like_jellyroll"/>
</dbReference>
<dbReference type="SUPFAM" id="SSF47391">
    <property type="entry name" value="Dimerization-anchoring domain of cAMP-dependent PK regulatory subunit"/>
    <property type="match status" value="1"/>
</dbReference>
<feature type="region of interest" description="Disordered" evidence="10">
    <location>
        <begin position="105"/>
        <end position="125"/>
    </location>
</feature>
<evidence type="ECO:0000256" key="3">
    <source>
        <dbReference type="ARBA" id="ARBA00022553"/>
    </source>
</evidence>